<keyword evidence="3 8" id="KW-0813">Transport</keyword>
<evidence type="ECO:0000313" key="13">
    <source>
        <dbReference type="Proteomes" id="UP000189369"/>
    </source>
</evidence>
<feature type="transmembrane region" description="Helical" evidence="9">
    <location>
        <begin position="62"/>
        <end position="86"/>
    </location>
</feature>
<name>A0A1U9JXJ8_9BURK</name>
<dbReference type="EMBL" id="DYTQ01000038">
    <property type="protein sequence ID" value="HJH23453.1"/>
    <property type="molecule type" value="Genomic_DNA"/>
</dbReference>
<reference evidence="10 13" key="1">
    <citation type="submission" date="2017-01" db="EMBL/GenBank/DDBJ databases">
        <title>Complete Genome Sequence of Paenalcaligenes hominis, Isolated from a paraplegic Patient with neurogenic bladder.</title>
        <authorList>
            <person name="Mukhopadhyay R."/>
            <person name="Joaquin J."/>
            <person name="Hogue R."/>
            <person name="Kilaru A."/>
            <person name="Jospin G."/>
            <person name="Mars K."/>
            <person name="Eisen J.A."/>
            <person name="Chaturvedi V."/>
        </authorList>
    </citation>
    <scope>NUCLEOTIDE SEQUENCE [LARGE SCALE GENOMIC DNA]</scope>
    <source>
        <strain evidence="10 13">15S00501</strain>
    </source>
</reference>
<dbReference type="EMBL" id="CP019697">
    <property type="protein sequence ID" value="AQS50449.1"/>
    <property type="molecule type" value="Genomic_DNA"/>
</dbReference>
<keyword evidence="5 9" id="KW-0812">Transmembrane</keyword>
<evidence type="ECO:0000256" key="7">
    <source>
        <dbReference type="ARBA" id="ARBA00023136"/>
    </source>
</evidence>
<accession>A0A1U9JXJ8</accession>
<gene>
    <name evidence="12" type="ORF">GGR41_002077</name>
    <name evidence="11" type="ORF">K8U84_02740</name>
    <name evidence="10" type="ORF">PAEH1_00860</name>
</gene>
<feature type="transmembrane region" description="Helical" evidence="9">
    <location>
        <begin position="6"/>
        <end position="25"/>
    </location>
</feature>
<evidence type="ECO:0000256" key="6">
    <source>
        <dbReference type="ARBA" id="ARBA00022989"/>
    </source>
</evidence>
<keyword evidence="8" id="KW-0406">Ion transport</keyword>
<dbReference type="PANTHER" id="PTHR34702">
    <property type="entry name" value="NA(+)/H(+) ANTIPORTER SUBUNIT F1"/>
    <property type="match status" value="1"/>
</dbReference>
<sequence>MNALLHWASLFALACYTIGMGISVYRLMTGPTAADRVLALDTMYSNGLMALLALGLRFNSILYFDIALLIALFGFVGSAAMAKFLLRGEVIEP</sequence>
<dbReference type="Proteomes" id="UP000700248">
    <property type="component" value="Unassembled WGS sequence"/>
</dbReference>
<dbReference type="Pfam" id="PF04066">
    <property type="entry name" value="MrpF_PhaF"/>
    <property type="match status" value="1"/>
</dbReference>
<evidence type="ECO:0000256" key="4">
    <source>
        <dbReference type="ARBA" id="ARBA00022475"/>
    </source>
</evidence>
<dbReference type="PANTHER" id="PTHR34702:SF1">
    <property type="entry name" value="NA(+)_H(+) ANTIPORTER SUBUNIT F"/>
    <property type="match status" value="1"/>
</dbReference>
<evidence type="ECO:0000313" key="14">
    <source>
        <dbReference type="Proteomes" id="UP000783934"/>
    </source>
</evidence>
<dbReference type="AlphaFoldDB" id="A0A1U9JXJ8"/>
<protein>
    <submittedName>
        <fullName evidence="10">K+/H+ antiporter subunit F</fullName>
    </submittedName>
    <submittedName>
        <fullName evidence="12">Multicomponent K+:H+ antiporter subunit F</fullName>
    </submittedName>
</protein>
<evidence type="ECO:0000256" key="8">
    <source>
        <dbReference type="PIRNR" id="PIRNR028784"/>
    </source>
</evidence>
<dbReference type="Proteomes" id="UP000783934">
    <property type="component" value="Unassembled WGS sequence"/>
</dbReference>
<dbReference type="InterPro" id="IPR007208">
    <property type="entry name" value="MrpF/PhaF-like"/>
</dbReference>
<dbReference type="KEGG" id="phn:PAEH1_00860"/>
<keyword evidence="4 8" id="KW-1003">Cell membrane</keyword>
<dbReference type="GO" id="GO:0015385">
    <property type="term" value="F:sodium:proton antiporter activity"/>
    <property type="evidence" value="ECO:0007669"/>
    <property type="project" value="TreeGrafter"/>
</dbReference>
<keyword evidence="8" id="KW-0050">Antiport</keyword>
<evidence type="ECO:0000256" key="5">
    <source>
        <dbReference type="ARBA" id="ARBA00022692"/>
    </source>
</evidence>
<keyword evidence="14" id="KW-1185">Reference proteome</keyword>
<dbReference type="RefSeq" id="WP_077732989.1">
    <property type="nucleotide sequence ID" value="NZ_BMCQ01000005.1"/>
</dbReference>
<dbReference type="EMBL" id="JAATIZ010000004">
    <property type="protein sequence ID" value="NJB65822.1"/>
    <property type="molecule type" value="Genomic_DNA"/>
</dbReference>
<dbReference type="NCBIfam" id="NF004812">
    <property type="entry name" value="PRK06161.1"/>
    <property type="match status" value="1"/>
</dbReference>
<evidence type="ECO:0000256" key="1">
    <source>
        <dbReference type="ARBA" id="ARBA00004651"/>
    </source>
</evidence>
<organism evidence="10 13">
    <name type="scientific">Paenalcaligenes hominis</name>
    <dbReference type="NCBI Taxonomy" id="643674"/>
    <lineage>
        <taxon>Bacteria</taxon>
        <taxon>Pseudomonadati</taxon>
        <taxon>Pseudomonadota</taxon>
        <taxon>Betaproteobacteria</taxon>
        <taxon>Burkholderiales</taxon>
        <taxon>Alcaligenaceae</taxon>
        <taxon>Paenalcaligenes</taxon>
    </lineage>
</organism>
<dbReference type="GO" id="GO:0005886">
    <property type="term" value="C:plasma membrane"/>
    <property type="evidence" value="ECO:0007669"/>
    <property type="project" value="UniProtKB-SubCell"/>
</dbReference>
<comment type="subcellular location">
    <subcellularLocation>
        <location evidence="1 8">Cell membrane</location>
        <topology evidence="1 8">Multi-pass membrane protein</topology>
    </subcellularLocation>
</comment>
<reference evidence="11" key="3">
    <citation type="journal article" date="2021" name="PeerJ">
        <title>Extensive microbial diversity within the chicken gut microbiome revealed by metagenomics and culture.</title>
        <authorList>
            <person name="Gilroy R."/>
            <person name="Ravi A."/>
            <person name="Getino M."/>
            <person name="Pursley I."/>
            <person name="Horton D.L."/>
            <person name="Alikhan N.F."/>
            <person name="Baker D."/>
            <person name="Gharbi K."/>
            <person name="Hall N."/>
            <person name="Watson M."/>
            <person name="Adriaenssens E.M."/>
            <person name="Foster-Nyarko E."/>
            <person name="Jarju S."/>
            <person name="Secka A."/>
            <person name="Antonio M."/>
            <person name="Oren A."/>
            <person name="Chaudhuri R.R."/>
            <person name="La Ragione R."/>
            <person name="Hildebrand F."/>
            <person name="Pallen M.J."/>
        </authorList>
    </citation>
    <scope>NUCLEOTIDE SEQUENCE</scope>
    <source>
        <strain evidence="11">CHK175-13533</strain>
    </source>
</reference>
<proteinExistence type="inferred from homology"/>
<dbReference type="OrthoDB" id="9800226at2"/>
<evidence type="ECO:0000256" key="3">
    <source>
        <dbReference type="ARBA" id="ARBA00022448"/>
    </source>
</evidence>
<dbReference type="PIRSF" id="PIRSF028784">
    <property type="entry name" value="MrpF"/>
    <property type="match status" value="1"/>
</dbReference>
<keyword evidence="7 8" id="KW-0472">Membrane</keyword>
<dbReference type="STRING" id="643674.PAEH1_00860"/>
<comment type="similarity">
    <text evidence="2 8">Belongs to the CPA3 antiporters (TC 2.A.63) subunit F family.</text>
</comment>
<evidence type="ECO:0000256" key="9">
    <source>
        <dbReference type="SAM" id="Phobius"/>
    </source>
</evidence>
<reference evidence="11" key="4">
    <citation type="submission" date="2021-09" db="EMBL/GenBank/DDBJ databases">
        <authorList>
            <person name="Gilroy R."/>
        </authorList>
    </citation>
    <scope>NUCLEOTIDE SEQUENCE</scope>
    <source>
        <strain evidence="11">CHK175-13533</strain>
    </source>
</reference>
<evidence type="ECO:0000313" key="12">
    <source>
        <dbReference type="EMBL" id="NJB65822.1"/>
    </source>
</evidence>
<evidence type="ECO:0000256" key="2">
    <source>
        <dbReference type="ARBA" id="ARBA00009212"/>
    </source>
</evidence>
<evidence type="ECO:0000313" key="10">
    <source>
        <dbReference type="EMBL" id="AQS50449.1"/>
    </source>
</evidence>
<keyword evidence="6 9" id="KW-1133">Transmembrane helix</keyword>
<reference evidence="12 14" key="2">
    <citation type="submission" date="2020-03" db="EMBL/GenBank/DDBJ databases">
        <title>Genomic Encyclopedia of Type Strains, Phase IV (KMG-IV): sequencing the most valuable type-strain genomes for metagenomic binning, comparative biology and taxonomic classification.</title>
        <authorList>
            <person name="Goeker M."/>
        </authorList>
    </citation>
    <scope>NUCLEOTIDE SEQUENCE [LARGE SCALE GENOMIC DNA]</scope>
    <source>
        <strain evidence="12 14">DSM 26613</strain>
    </source>
</reference>
<dbReference type="Proteomes" id="UP000189369">
    <property type="component" value="Chromosome"/>
</dbReference>
<evidence type="ECO:0000313" key="11">
    <source>
        <dbReference type="EMBL" id="HJH23453.1"/>
    </source>
</evidence>